<name>A0A938WMX9_9BACT</name>
<comment type="caution">
    <text evidence="7">The sequence shown here is derived from an EMBL/GenBank/DDBJ whole genome shotgun (WGS) entry which is preliminary data.</text>
</comment>
<gene>
    <name evidence="7" type="ORF">H6B30_04500</name>
</gene>
<proteinExistence type="inferred from homology"/>
<dbReference type="InterPro" id="IPR011050">
    <property type="entry name" value="Pectin_lyase_fold/virulence"/>
</dbReference>
<keyword evidence="3" id="KW-0063">Aspartyl esterase</keyword>
<dbReference type="SUPFAM" id="SSF51126">
    <property type="entry name" value="Pectin lyase-like"/>
    <property type="match status" value="1"/>
</dbReference>
<dbReference type="AlphaFoldDB" id="A0A938WMX9"/>
<comment type="similarity">
    <text evidence="1">Belongs to the pectinesterase family.</text>
</comment>
<dbReference type="Proteomes" id="UP000764045">
    <property type="component" value="Unassembled WGS sequence"/>
</dbReference>
<protein>
    <submittedName>
        <fullName evidence="7">Pectin esterase</fullName>
    </submittedName>
</protein>
<evidence type="ECO:0000256" key="1">
    <source>
        <dbReference type="ARBA" id="ARBA00008891"/>
    </source>
</evidence>
<keyword evidence="2" id="KW-0378">Hydrolase</keyword>
<dbReference type="Pfam" id="PF01095">
    <property type="entry name" value="Pectinesterase"/>
    <property type="match status" value="2"/>
</dbReference>
<evidence type="ECO:0000259" key="6">
    <source>
        <dbReference type="Pfam" id="PF01095"/>
    </source>
</evidence>
<dbReference type="GO" id="GO:0042545">
    <property type="term" value="P:cell wall modification"/>
    <property type="evidence" value="ECO:0007669"/>
    <property type="project" value="InterPro"/>
</dbReference>
<reference evidence="7 8" key="1">
    <citation type="journal article" date="2021" name="Sci. Rep.">
        <title>The distribution of antibiotic resistance genes in chicken gut microbiota commensals.</title>
        <authorList>
            <person name="Juricova H."/>
            <person name="Matiasovicova J."/>
            <person name="Kubasova T."/>
            <person name="Cejkova D."/>
            <person name="Rychlik I."/>
        </authorList>
    </citation>
    <scope>NUCLEOTIDE SEQUENCE [LARGE SCALE GENOMIC DNA]</scope>
    <source>
        <strain evidence="7 8">An819</strain>
    </source>
</reference>
<evidence type="ECO:0000313" key="8">
    <source>
        <dbReference type="Proteomes" id="UP000764045"/>
    </source>
</evidence>
<organism evidence="7 8">
    <name type="scientific">Marseilla massiliensis</name>
    <dbReference type="NCBI Taxonomy" id="1841864"/>
    <lineage>
        <taxon>Bacteria</taxon>
        <taxon>Pseudomonadati</taxon>
        <taxon>Bacteroidota</taxon>
        <taxon>Bacteroidia</taxon>
        <taxon>Bacteroidales</taxon>
        <taxon>Prevotellaceae</taxon>
        <taxon>Marseilla</taxon>
    </lineage>
</organism>
<evidence type="ECO:0000313" key="7">
    <source>
        <dbReference type="EMBL" id="MBM6661023.1"/>
    </source>
</evidence>
<evidence type="ECO:0000256" key="5">
    <source>
        <dbReference type="SAM" id="SignalP"/>
    </source>
</evidence>
<dbReference type="Gene3D" id="2.160.20.10">
    <property type="entry name" value="Single-stranded right-handed beta-helix, Pectin lyase-like"/>
    <property type="match status" value="1"/>
</dbReference>
<evidence type="ECO:0000256" key="4">
    <source>
        <dbReference type="SAM" id="MobiDB-lite"/>
    </source>
</evidence>
<evidence type="ECO:0000256" key="3">
    <source>
        <dbReference type="ARBA" id="ARBA00023085"/>
    </source>
</evidence>
<dbReference type="PANTHER" id="PTHR31321:SF76">
    <property type="entry name" value="PECTINESTERASE 10-RELATED"/>
    <property type="match status" value="1"/>
</dbReference>
<feature type="chain" id="PRO_5037810077" evidence="5">
    <location>
        <begin position="17"/>
        <end position="426"/>
    </location>
</feature>
<feature type="domain" description="Pectinesterase catalytic" evidence="6">
    <location>
        <begin position="23"/>
        <end position="93"/>
    </location>
</feature>
<keyword evidence="5" id="KW-0732">Signal</keyword>
<dbReference type="PANTHER" id="PTHR31321">
    <property type="entry name" value="ACYL-COA THIOESTER HYDROLASE YBHC-RELATED"/>
    <property type="match status" value="1"/>
</dbReference>
<evidence type="ECO:0000256" key="2">
    <source>
        <dbReference type="ARBA" id="ARBA00022801"/>
    </source>
</evidence>
<feature type="signal peptide" evidence="5">
    <location>
        <begin position="1"/>
        <end position="16"/>
    </location>
</feature>
<feature type="domain" description="Pectinesterase catalytic" evidence="6">
    <location>
        <begin position="123"/>
        <end position="289"/>
    </location>
</feature>
<dbReference type="InterPro" id="IPR000070">
    <property type="entry name" value="Pectinesterase_cat"/>
</dbReference>
<dbReference type="EMBL" id="JACJJL010000005">
    <property type="protein sequence ID" value="MBM6661023.1"/>
    <property type="molecule type" value="Genomic_DNA"/>
</dbReference>
<sequence length="426" mass="45953">MAAVAALINTATLAAASANGVFNAVVATDGTGQYATIQQAIDDAPAGRTSPWLIFVKAGSYEGSMKIPANKPFIHLIGQGKELTTIHRSLNVGGRPEDGKTAGETAYWASSVRNPQASVYKAEGSVVTVEASDFYTTGISYVNDYGVEAQKGPQALAMKSRGDRAAFFDCAFRSFQDTWMTTQEDAYRHYVKDCYIEGAVDYFYGGGNVLLENCTLYNVRRGSVIVAPSHDKAPWGYVFRNCTVDGNAEARRDAKTKLGRPWHNSPKAVFIHTTMNIPIAPEGWTDMGAIPALFAEYDSRDAQGNPVDLSRRKSTYKGRGDNPPTGSCPTTVTKAEADRMTYDNIIPGKDNWNPKAMMERLPEPEGAKADGGTITWQPVDGAIGYLVMSGDRVIGITADTKLQTGKTDGAANLRIRAVNKYGTPGK</sequence>
<feature type="region of interest" description="Disordered" evidence="4">
    <location>
        <begin position="303"/>
        <end position="329"/>
    </location>
</feature>
<accession>A0A938WMX9</accession>
<keyword evidence="8" id="KW-1185">Reference proteome</keyword>
<dbReference type="GO" id="GO:0045490">
    <property type="term" value="P:pectin catabolic process"/>
    <property type="evidence" value="ECO:0007669"/>
    <property type="project" value="TreeGrafter"/>
</dbReference>
<dbReference type="InterPro" id="IPR012334">
    <property type="entry name" value="Pectin_lyas_fold"/>
</dbReference>
<dbReference type="GO" id="GO:0030599">
    <property type="term" value="F:pectinesterase activity"/>
    <property type="evidence" value="ECO:0007669"/>
    <property type="project" value="InterPro"/>
</dbReference>